<evidence type="ECO:0000256" key="1">
    <source>
        <dbReference type="SAM" id="MobiDB-lite"/>
    </source>
</evidence>
<gene>
    <name evidence="2" type="ORF">P8C59_007473</name>
</gene>
<feature type="region of interest" description="Disordered" evidence="1">
    <location>
        <begin position="383"/>
        <end position="411"/>
    </location>
</feature>
<feature type="compositionally biased region" description="Polar residues" evidence="1">
    <location>
        <begin position="103"/>
        <end position="119"/>
    </location>
</feature>
<comment type="caution">
    <text evidence="2">The sequence shown here is derived from an EMBL/GenBank/DDBJ whole genome shotgun (WGS) entry which is preliminary data.</text>
</comment>
<proteinExistence type="predicted"/>
<feature type="compositionally biased region" description="Acidic residues" evidence="1">
    <location>
        <begin position="384"/>
        <end position="395"/>
    </location>
</feature>
<dbReference type="EMBL" id="JAQQPM010000006">
    <property type="protein sequence ID" value="KAK2073175.1"/>
    <property type="molecule type" value="Genomic_DNA"/>
</dbReference>
<feature type="region of interest" description="Disordered" evidence="1">
    <location>
        <begin position="482"/>
        <end position="557"/>
    </location>
</feature>
<protein>
    <submittedName>
        <fullName evidence="2">Uncharacterized protein</fullName>
    </submittedName>
</protein>
<accession>A0AAD9I9T0</accession>
<feature type="region of interest" description="Disordered" evidence="1">
    <location>
        <begin position="64"/>
        <end position="131"/>
    </location>
</feature>
<sequence length="557" mass="60200">MCLITIQEFLCTHSRTVVKQKCDRRPTSLLGLRCRALECPFNLRQLEELNTICEYCEQPHQPKWPRRRAEKAARRRQCGRWRRQGPDPAQRLRRTKRGETVSDVASQVNGPLTAQTNAASERPAPSRTPLPVVPADVYAQPATRSSSPFISGHGAPVQHHRTSTGLLDGDYKPYSVWAVEQQQAPDDDDDDDDDSLIHLPSPPPPPACTTMPLRKPLPHDGVKRAQRDVSWDHITGPAGVPSLPVPAAPRPPPGALARALWPSRALDDYATPSSRGPVVAHSARNELFLDPQAQQQEVAVEAPPPQQQGADNGFFTAWTAERPCPKRVAAYHDRSSAAVPDTRRGLAVAGTDMRFGEARQTARVRHEQLPTPEGVLAMVSPSCDDNDDDDDDDEAFVPYRPASLRPRGSSHSSLFLPQDALANMATPQPLFPRWTHGRIFEVGGPAPPAAVAPNNPVSLCEAVFDNKPLYAFVEQRARVQAGRATSTVRSSRLPVPVPKSKAKVAGSSGSSSSSSTAAARLSRPTSLVGAAAVGGPKVKAKAPAAAGLKGARASWRV</sequence>
<dbReference type="Proteomes" id="UP001217918">
    <property type="component" value="Unassembled WGS sequence"/>
</dbReference>
<feature type="compositionally biased region" description="Low complexity" evidence="1">
    <location>
        <begin position="503"/>
        <end position="551"/>
    </location>
</feature>
<organism evidence="2 3">
    <name type="scientific">Phyllachora maydis</name>
    <dbReference type="NCBI Taxonomy" id="1825666"/>
    <lineage>
        <taxon>Eukaryota</taxon>
        <taxon>Fungi</taxon>
        <taxon>Dikarya</taxon>
        <taxon>Ascomycota</taxon>
        <taxon>Pezizomycotina</taxon>
        <taxon>Sordariomycetes</taxon>
        <taxon>Sordariomycetidae</taxon>
        <taxon>Phyllachorales</taxon>
        <taxon>Phyllachoraceae</taxon>
        <taxon>Phyllachora</taxon>
    </lineage>
</organism>
<reference evidence="2" key="1">
    <citation type="journal article" date="2023" name="Mol. Plant Microbe Interact.">
        <title>Elucidating the Obligate Nature and Biological Capacity of an Invasive Fungal Corn Pathogen.</title>
        <authorList>
            <person name="MacCready J.S."/>
            <person name="Roggenkamp E.M."/>
            <person name="Gdanetz K."/>
            <person name="Chilvers M.I."/>
        </authorList>
    </citation>
    <scope>NUCLEOTIDE SEQUENCE</scope>
    <source>
        <strain evidence="2">PM02</strain>
    </source>
</reference>
<keyword evidence="3" id="KW-1185">Reference proteome</keyword>
<name>A0AAD9I9T0_9PEZI</name>
<feature type="region of interest" description="Disordered" evidence="1">
    <location>
        <begin position="182"/>
        <end position="212"/>
    </location>
</feature>
<feature type="compositionally biased region" description="Basic residues" evidence="1">
    <location>
        <begin position="64"/>
        <end position="83"/>
    </location>
</feature>
<evidence type="ECO:0000313" key="2">
    <source>
        <dbReference type="EMBL" id="KAK2073175.1"/>
    </source>
</evidence>
<dbReference type="AlphaFoldDB" id="A0AAD9I9T0"/>
<evidence type="ECO:0000313" key="3">
    <source>
        <dbReference type="Proteomes" id="UP001217918"/>
    </source>
</evidence>
<feature type="compositionally biased region" description="Acidic residues" evidence="1">
    <location>
        <begin position="185"/>
        <end position="194"/>
    </location>
</feature>